<gene>
    <name evidence="2" type="ORF">HCEG_04491</name>
</gene>
<evidence type="ECO:0000313" key="3">
    <source>
        <dbReference type="Proteomes" id="UP000008142"/>
    </source>
</evidence>
<dbReference type="HOGENOM" id="CLU_855194_0_0_1"/>
<evidence type="ECO:0000256" key="1">
    <source>
        <dbReference type="SAM" id="MobiDB-lite"/>
    </source>
</evidence>
<protein>
    <submittedName>
        <fullName evidence="2">Predicted protein</fullName>
    </submittedName>
</protein>
<name>F0UHE2_AJEC8</name>
<reference evidence="3" key="1">
    <citation type="submission" date="2008-07" db="EMBL/GenBank/DDBJ databases">
        <title>Annotation of Ajellomyces capsulatus strain H88.</title>
        <authorList>
            <person name="Champion M."/>
            <person name="Cuomo C."/>
            <person name="Ma L.-J."/>
            <person name="Henn M.R."/>
            <person name="Sil A."/>
            <person name="Goldman B."/>
            <person name="Young S.K."/>
            <person name="Kodira C.D."/>
            <person name="Zeng Q."/>
            <person name="Koehrsen M."/>
            <person name="Alvarado L."/>
            <person name="Berlin A."/>
            <person name="Borenstein D."/>
            <person name="Chen Z."/>
            <person name="Engels R."/>
            <person name="Freedman E."/>
            <person name="Gellesch M."/>
            <person name="Goldberg J."/>
            <person name="Griggs A."/>
            <person name="Gujja S."/>
            <person name="Heiman D."/>
            <person name="Hepburn T."/>
            <person name="Howarth C."/>
            <person name="Jen D."/>
            <person name="Larson L."/>
            <person name="Lewis B."/>
            <person name="Mehta T."/>
            <person name="Park D."/>
            <person name="Pearson M."/>
            <person name="Roberts A."/>
            <person name="Saif S."/>
            <person name="Shea T."/>
            <person name="Shenoy N."/>
            <person name="Sisk P."/>
            <person name="Stolte C."/>
            <person name="Sykes S."/>
            <person name="Walk T."/>
            <person name="White J."/>
            <person name="Yandava C."/>
            <person name="Klein B."/>
            <person name="McEwen J.G."/>
            <person name="Puccia R."/>
            <person name="Goldman G.H."/>
            <person name="Felipe M.S."/>
            <person name="Nino-Vega G."/>
            <person name="San-Blas G."/>
            <person name="Taylor J."/>
            <person name="Mendoza L."/>
            <person name="Galagan J."/>
            <person name="Nusbaum C."/>
            <person name="Birren B."/>
        </authorList>
    </citation>
    <scope>NUCLEOTIDE SEQUENCE [LARGE SCALE GENOMIC DNA]</scope>
    <source>
        <strain evidence="3">H88</strain>
    </source>
</reference>
<accession>F0UHE2</accession>
<dbReference type="AlphaFoldDB" id="F0UHE2"/>
<evidence type="ECO:0000313" key="2">
    <source>
        <dbReference type="EMBL" id="EGC45276.1"/>
    </source>
</evidence>
<organism evidence="3">
    <name type="scientific">Ajellomyces capsulatus (strain H88)</name>
    <name type="common">Darling's disease fungus</name>
    <name type="synonym">Histoplasma capsulatum</name>
    <dbReference type="NCBI Taxonomy" id="544711"/>
    <lineage>
        <taxon>Eukaryota</taxon>
        <taxon>Fungi</taxon>
        <taxon>Dikarya</taxon>
        <taxon>Ascomycota</taxon>
        <taxon>Pezizomycotina</taxon>
        <taxon>Eurotiomycetes</taxon>
        <taxon>Eurotiomycetidae</taxon>
        <taxon>Onygenales</taxon>
        <taxon>Ajellomycetaceae</taxon>
        <taxon>Histoplasma</taxon>
    </lineage>
</organism>
<sequence>MSLEFDYWFFMHSAGLFVSLVVDSNFGLAMTLKKKPKGGRAAAGRLRCFEPFRAEHRVQGPVYIPLERNDSYQRLRVLASITIDKMGHWSVHRDSRGCQAPYNRACQYGGDQQECQQLYGHQAHSQAKKERCVGGQEIRSPSFGVRWHHPCSEPQYGSHKCSPEQMWVAALDGNMTAVKVKSAHFPASQVLTSGGCRREFLMKSMLLETGWFRCRGSHQLVVIQNSAHKPHPPYDEFPFDVFPLDSRGDLAALPLGSSLPSQGTGRDSVEISPTPLLIGAGPGKPRDVVASYYWADHSMEPRGLLREEFAVLTHSIREPQCLPPI</sequence>
<feature type="region of interest" description="Disordered" evidence="1">
    <location>
        <begin position="257"/>
        <end position="277"/>
    </location>
</feature>
<dbReference type="EMBL" id="DS990638">
    <property type="protein sequence ID" value="EGC45276.1"/>
    <property type="molecule type" value="Genomic_DNA"/>
</dbReference>
<dbReference type="Proteomes" id="UP000008142">
    <property type="component" value="Unassembled WGS sequence"/>
</dbReference>
<proteinExistence type="predicted"/>